<name>A0ABP7BPB4_9MICC</name>
<keyword evidence="4 5" id="KW-0472">Membrane</keyword>
<comment type="caution">
    <text evidence="6">The sequence shown here is derived from an EMBL/GenBank/DDBJ whole genome shotgun (WGS) entry which is preliminary data.</text>
</comment>
<evidence type="ECO:0000313" key="7">
    <source>
        <dbReference type="Proteomes" id="UP001500752"/>
    </source>
</evidence>
<feature type="transmembrane region" description="Helical" evidence="5">
    <location>
        <begin position="280"/>
        <end position="300"/>
    </location>
</feature>
<dbReference type="Proteomes" id="UP001500752">
    <property type="component" value="Unassembled WGS sequence"/>
</dbReference>
<organism evidence="6 7">
    <name type="scientific">Arthrobacter ginkgonis</name>
    <dbReference type="NCBI Taxonomy" id="1630594"/>
    <lineage>
        <taxon>Bacteria</taxon>
        <taxon>Bacillati</taxon>
        <taxon>Actinomycetota</taxon>
        <taxon>Actinomycetes</taxon>
        <taxon>Micrococcales</taxon>
        <taxon>Micrococcaceae</taxon>
        <taxon>Arthrobacter</taxon>
    </lineage>
</organism>
<dbReference type="Pfam" id="PF07690">
    <property type="entry name" value="MFS_1"/>
    <property type="match status" value="1"/>
</dbReference>
<feature type="transmembrane region" description="Helical" evidence="5">
    <location>
        <begin position="212"/>
        <end position="238"/>
    </location>
</feature>
<evidence type="ECO:0000256" key="2">
    <source>
        <dbReference type="ARBA" id="ARBA00022692"/>
    </source>
</evidence>
<proteinExistence type="predicted"/>
<dbReference type="Gene3D" id="1.20.1250.20">
    <property type="entry name" value="MFS general substrate transporter like domains"/>
    <property type="match status" value="1"/>
</dbReference>
<dbReference type="PANTHER" id="PTHR23531:SF1">
    <property type="entry name" value="QUINOLENE RESISTANCE PROTEIN NORA"/>
    <property type="match status" value="1"/>
</dbReference>
<evidence type="ECO:0000313" key="6">
    <source>
        <dbReference type="EMBL" id="GAA3665180.1"/>
    </source>
</evidence>
<accession>A0ABP7BPB4</accession>
<reference evidence="7" key="1">
    <citation type="journal article" date="2019" name="Int. J. Syst. Evol. Microbiol.">
        <title>The Global Catalogue of Microorganisms (GCM) 10K type strain sequencing project: providing services to taxonomists for standard genome sequencing and annotation.</title>
        <authorList>
            <consortium name="The Broad Institute Genomics Platform"/>
            <consortium name="The Broad Institute Genome Sequencing Center for Infectious Disease"/>
            <person name="Wu L."/>
            <person name="Ma J."/>
        </authorList>
    </citation>
    <scope>NUCLEOTIDE SEQUENCE [LARGE SCALE GENOMIC DNA]</scope>
    <source>
        <strain evidence="7">JCM 30742</strain>
    </source>
</reference>
<dbReference type="PANTHER" id="PTHR23531">
    <property type="entry name" value="QUINOLENE RESISTANCE PROTEIN NORA"/>
    <property type="match status" value="1"/>
</dbReference>
<dbReference type="InterPro" id="IPR011701">
    <property type="entry name" value="MFS"/>
</dbReference>
<feature type="transmembrane region" description="Helical" evidence="5">
    <location>
        <begin position="16"/>
        <end position="39"/>
    </location>
</feature>
<feature type="transmembrane region" description="Helical" evidence="5">
    <location>
        <begin position="340"/>
        <end position="362"/>
    </location>
</feature>
<feature type="transmembrane region" description="Helical" evidence="5">
    <location>
        <begin position="170"/>
        <end position="191"/>
    </location>
</feature>
<dbReference type="RefSeq" id="WP_345147532.1">
    <property type="nucleotide sequence ID" value="NZ_BAABEO010000001.1"/>
</dbReference>
<feature type="transmembrane region" description="Helical" evidence="5">
    <location>
        <begin position="144"/>
        <end position="164"/>
    </location>
</feature>
<feature type="transmembrane region" description="Helical" evidence="5">
    <location>
        <begin position="51"/>
        <end position="70"/>
    </location>
</feature>
<feature type="transmembrane region" description="Helical" evidence="5">
    <location>
        <begin position="250"/>
        <end position="268"/>
    </location>
</feature>
<keyword evidence="3 5" id="KW-1133">Transmembrane helix</keyword>
<dbReference type="EMBL" id="BAABEO010000001">
    <property type="protein sequence ID" value="GAA3665180.1"/>
    <property type="molecule type" value="Genomic_DNA"/>
</dbReference>
<feature type="transmembrane region" description="Helical" evidence="5">
    <location>
        <begin position="82"/>
        <end position="99"/>
    </location>
</feature>
<feature type="transmembrane region" description="Helical" evidence="5">
    <location>
        <begin position="306"/>
        <end position="328"/>
    </location>
</feature>
<dbReference type="SUPFAM" id="SSF103473">
    <property type="entry name" value="MFS general substrate transporter"/>
    <property type="match status" value="1"/>
</dbReference>
<dbReference type="PROSITE" id="PS00216">
    <property type="entry name" value="SUGAR_TRANSPORT_1"/>
    <property type="match status" value="1"/>
</dbReference>
<dbReference type="InterPro" id="IPR005829">
    <property type="entry name" value="Sugar_transporter_CS"/>
</dbReference>
<dbReference type="InterPro" id="IPR036259">
    <property type="entry name" value="MFS_trans_sf"/>
</dbReference>
<feature type="transmembrane region" description="Helical" evidence="5">
    <location>
        <begin position="111"/>
        <end position="132"/>
    </location>
</feature>
<evidence type="ECO:0000256" key="1">
    <source>
        <dbReference type="ARBA" id="ARBA00004141"/>
    </source>
</evidence>
<dbReference type="CDD" id="cd17489">
    <property type="entry name" value="MFS_YfcJ_like"/>
    <property type="match status" value="1"/>
</dbReference>
<comment type="subcellular location">
    <subcellularLocation>
        <location evidence="1">Membrane</location>
        <topology evidence="1">Multi-pass membrane protein</topology>
    </subcellularLocation>
</comment>
<sequence>MTGDSSPPARLWSRDFVLAFSANTFSMMVFYLLLTSMALYAAERFQASDSAAGLASSAYIIGSVLARLFSGRLLDVVGRKRMLLVSLAAFVAFSLLYVLADTLPVLIGLRFLHGVAFGAGNTALGASVQAIIPPARRSEGTGYYGLSATLATAIGPFLAVSLSGSGNYEAIFHASSAFSAAAFAIALLLRLPEPPRHAGQPGARKRGFLASLVEPAVLPVTAVILLAGVGYSGVVAFLASYTSSQGMANLASWFFLIYAVAVAVARLFMGRIQDRRGDNIVIYPALAAFAVGVGLLAFQLAPATVAAAAVLAGFGYSTLMSGLQAIAISRVPPAHIGTAVSTFYLVLDVGAGLGPVLLGALVPAAGFQGMYAACSVLAVAAIGVYHLAHGRHQGPAVRRAGPANP</sequence>
<evidence type="ECO:0000256" key="4">
    <source>
        <dbReference type="ARBA" id="ARBA00023136"/>
    </source>
</evidence>
<dbReference type="InterPro" id="IPR052714">
    <property type="entry name" value="MFS_Exporter"/>
</dbReference>
<protein>
    <submittedName>
        <fullName evidence="6">MFS transporter</fullName>
    </submittedName>
</protein>
<evidence type="ECO:0000256" key="5">
    <source>
        <dbReference type="SAM" id="Phobius"/>
    </source>
</evidence>
<gene>
    <name evidence="6" type="ORF">GCM10023081_00080</name>
</gene>
<feature type="transmembrane region" description="Helical" evidence="5">
    <location>
        <begin position="368"/>
        <end position="388"/>
    </location>
</feature>
<keyword evidence="7" id="KW-1185">Reference proteome</keyword>
<evidence type="ECO:0000256" key="3">
    <source>
        <dbReference type="ARBA" id="ARBA00022989"/>
    </source>
</evidence>
<keyword evidence="2 5" id="KW-0812">Transmembrane</keyword>